<dbReference type="EMBL" id="ML738417">
    <property type="protein sequence ID" value="KAE8307121.1"/>
    <property type="molecule type" value="Genomic_DNA"/>
</dbReference>
<keyword evidence="1" id="KW-0812">Transmembrane</keyword>
<keyword evidence="1" id="KW-0472">Membrane</keyword>
<sequence>MQSGILVFIQFAVLILKFFPKVTRCIRHHYFSALKFTLVEFQEAQCFYILSFQAAALTALVAGPQLYEATNLAQLTSNTSMAKAVALMGVLPITHGLWILHRVDLHSWYISLWSAITIVVSSVTLHLSKMEPIATNLLGIATASHLDKCGYHPPPLIYCRSHSDYYFSAMTLIFFGVTDDILNFVCIGIYGILVLQRLAPYPRRWLNRKPWFQATYHLAHPWLVSKRTRFVSRTLTVIIEILLLSSNFFYIFGIVALSLPTIAIDSWSFGQIIAVAIWAPIINKCLYWCFFGTDSYSAIRLPYPYRMIRVNAINEEHHPN</sequence>
<feature type="transmembrane region" description="Helical" evidence="1">
    <location>
        <begin position="47"/>
        <end position="67"/>
    </location>
</feature>
<feature type="transmembrane region" description="Helical" evidence="1">
    <location>
        <begin position="235"/>
        <end position="257"/>
    </location>
</feature>
<organism evidence="2 3">
    <name type="scientific">Aspergillus transmontanensis</name>
    <dbReference type="NCBI Taxonomy" id="1034304"/>
    <lineage>
        <taxon>Eukaryota</taxon>
        <taxon>Fungi</taxon>
        <taxon>Dikarya</taxon>
        <taxon>Ascomycota</taxon>
        <taxon>Pezizomycotina</taxon>
        <taxon>Eurotiomycetes</taxon>
        <taxon>Eurotiomycetidae</taxon>
        <taxon>Eurotiales</taxon>
        <taxon>Aspergillaceae</taxon>
        <taxon>Aspergillus</taxon>
        <taxon>Aspergillus subgen. Circumdati</taxon>
    </lineage>
</organism>
<reference evidence="3" key="1">
    <citation type="submission" date="2019-04" db="EMBL/GenBank/DDBJ databases">
        <title>Friends and foes A comparative genomics studyof 23 Aspergillus species from section Flavi.</title>
        <authorList>
            <consortium name="DOE Joint Genome Institute"/>
            <person name="Kjaerbolling I."/>
            <person name="Vesth T."/>
            <person name="Frisvad J.C."/>
            <person name="Nybo J.L."/>
            <person name="Theobald S."/>
            <person name="Kildgaard S."/>
            <person name="Isbrandt T."/>
            <person name="Kuo A."/>
            <person name="Sato A."/>
            <person name="Lyhne E.K."/>
            <person name="Kogle M.E."/>
            <person name="Wiebenga A."/>
            <person name="Kun R.S."/>
            <person name="Lubbers R.J."/>
            <person name="Makela M.R."/>
            <person name="Barry K."/>
            <person name="Chovatia M."/>
            <person name="Clum A."/>
            <person name="Daum C."/>
            <person name="Haridas S."/>
            <person name="He G."/>
            <person name="LaButti K."/>
            <person name="Lipzen A."/>
            <person name="Mondo S."/>
            <person name="Riley R."/>
            <person name="Salamov A."/>
            <person name="Simmons B.A."/>
            <person name="Magnuson J.K."/>
            <person name="Henrissat B."/>
            <person name="Mortensen U.H."/>
            <person name="Larsen T.O."/>
            <person name="Devries R.P."/>
            <person name="Grigoriev I.V."/>
            <person name="Machida M."/>
            <person name="Baker S.E."/>
            <person name="Andersen M.R."/>
        </authorList>
    </citation>
    <scope>NUCLEOTIDE SEQUENCE [LARGE SCALE GENOMIC DNA]</scope>
    <source>
        <strain evidence="3">CBS 130015</strain>
    </source>
</reference>
<evidence type="ECO:0000313" key="2">
    <source>
        <dbReference type="EMBL" id="KAE8307121.1"/>
    </source>
</evidence>
<accession>A0A5N6VFB2</accession>
<protein>
    <submittedName>
        <fullName evidence="2">Uncharacterized protein</fullName>
    </submittedName>
</protein>
<proteinExistence type="predicted"/>
<name>A0A5N6VFB2_9EURO</name>
<feature type="transmembrane region" description="Helical" evidence="1">
    <location>
        <begin position="6"/>
        <end position="26"/>
    </location>
</feature>
<evidence type="ECO:0000256" key="1">
    <source>
        <dbReference type="SAM" id="Phobius"/>
    </source>
</evidence>
<feature type="transmembrane region" description="Helical" evidence="1">
    <location>
        <begin position="181"/>
        <end position="199"/>
    </location>
</feature>
<dbReference type="AlphaFoldDB" id="A0A5N6VFB2"/>
<feature type="transmembrane region" description="Helical" evidence="1">
    <location>
        <begin position="79"/>
        <end position="100"/>
    </location>
</feature>
<evidence type="ECO:0000313" key="3">
    <source>
        <dbReference type="Proteomes" id="UP000325433"/>
    </source>
</evidence>
<feature type="transmembrane region" description="Helical" evidence="1">
    <location>
        <begin position="107"/>
        <end position="127"/>
    </location>
</feature>
<keyword evidence="1" id="KW-1133">Transmembrane helix</keyword>
<gene>
    <name evidence="2" type="ORF">BDV41DRAFT_67574</name>
</gene>
<feature type="transmembrane region" description="Helical" evidence="1">
    <location>
        <begin position="269"/>
        <end position="290"/>
    </location>
</feature>
<keyword evidence="3" id="KW-1185">Reference proteome</keyword>
<dbReference type="Proteomes" id="UP000325433">
    <property type="component" value="Unassembled WGS sequence"/>
</dbReference>